<keyword evidence="2" id="KW-0547">Nucleotide-binding</keyword>
<protein>
    <submittedName>
        <fullName evidence="5">ATP-binding cassette domain-containing protein</fullName>
    </submittedName>
</protein>
<keyword evidence="6" id="KW-1185">Reference proteome</keyword>
<organism evidence="5 6">
    <name type="scientific">Acidimangrovimonas pyrenivorans</name>
    <dbReference type="NCBI Taxonomy" id="2030798"/>
    <lineage>
        <taxon>Bacteria</taxon>
        <taxon>Pseudomonadati</taxon>
        <taxon>Pseudomonadota</taxon>
        <taxon>Alphaproteobacteria</taxon>
        <taxon>Rhodobacterales</taxon>
        <taxon>Paracoccaceae</taxon>
        <taxon>Acidimangrovimonas</taxon>
    </lineage>
</organism>
<dbReference type="SUPFAM" id="SSF52540">
    <property type="entry name" value="P-loop containing nucleoside triphosphate hydrolases"/>
    <property type="match status" value="1"/>
</dbReference>
<comment type="caution">
    <text evidence="5">The sequence shown here is derived from an EMBL/GenBank/DDBJ whole genome shotgun (WGS) entry which is preliminary data.</text>
</comment>
<dbReference type="Gene3D" id="3.40.50.300">
    <property type="entry name" value="P-loop containing nucleotide triphosphate hydrolases"/>
    <property type="match status" value="1"/>
</dbReference>
<dbReference type="InterPro" id="IPR051120">
    <property type="entry name" value="ABC_AA/LPS_Transport"/>
</dbReference>
<evidence type="ECO:0000256" key="3">
    <source>
        <dbReference type="ARBA" id="ARBA00022840"/>
    </source>
</evidence>
<feature type="domain" description="ABC transporter" evidence="4">
    <location>
        <begin position="9"/>
        <end position="239"/>
    </location>
</feature>
<gene>
    <name evidence="5" type="ORF">ACFOES_03065</name>
</gene>
<dbReference type="InterPro" id="IPR003593">
    <property type="entry name" value="AAA+_ATPase"/>
</dbReference>
<dbReference type="CDD" id="cd03219">
    <property type="entry name" value="ABC_Mj1267_LivG_branched"/>
    <property type="match status" value="1"/>
</dbReference>
<dbReference type="InterPro" id="IPR027417">
    <property type="entry name" value="P-loop_NTPase"/>
</dbReference>
<dbReference type="EMBL" id="JBHRSK010000004">
    <property type="protein sequence ID" value="MFC2967063.1"/>
    <property type="molecule type" value="Genomic_DNA"/>
</dbReference>
<dbReference type="GO" id="GO:0005524">
    <property type="term" value="F:ATP binding"/>
    <property type="evidence" value="ECO:0007669"/>
    <property type="project" value="UniProtKB-KW"/>
</dbReference>
<dbReference type="SMART" id="SM00382">
    <property type="entry name" value="AAA"/>
    <property type="match status" value="1"/>
</dbReference>
<dbReference type="RefSeq" id="WP_377831700.1">
    <property type="nucleotide sequence ID" value="NZ_JBHRSK010000004.1"/>
</dbReference>
<proteinExistence type="predicted"/>
<evidence type="ECO:0000256" key="1">
    <source>
        <dbReference type="ARBA" id="ARBA00022448"/>
    </source>
</evidence>
<reference evidence="6" key="1">
    <citation type="journal article" date="2019" name="Int. J. Syst. Evol. Microbiol.">
        <title>The Global Catalogue of Microorganisms (GCM) 10K type strain sequencing project: providing services to taxonomists for standard genome sequencing and annotation.</title>
        <authorList>
            <consortium name="The Broad Institute Genomics Platform"/>
            <consortium name="The Broad Institute Genome Sequencing Center for Infectious Disease"/>
            <person name="Wu L."/>
            <person name="Ma J."/>
        </authorList>
    </citation>
    <scope>NUCLEOTIDE SEQUENCE [LARGE SCALE GENOMIC DNA]</scope>
    <source>
        <strain evidence="6">KCTC 62192</strain>
    </source>
</reference>
<dbReference type="PANTHER" id="PTHR45772">
    <property type="entry name" value="CONSERVED COMPONENT OF ABC TRANSPORTER FOR NATURAL AMINO ACIDS-RELATED"/>
    <property type="match status" value="1"/>
</dbReference>
<dbReference type="PANTHER" id="PTHR45772:SF8">
    <property type="entry name" value="HIGH-AFFINITY BRANCHED-CHAIN AMINO ACID TRANSPORT ATP-BINDING PROTEIN"/>
    <property type="match status" value="1"/>
</dbReference>
<evidence type="ECO:0000313" key="5">
    <source>
        <dbReference type="EMBL" id="MFC2967063.1"/>
    </source>
</evidence>
<keyword evidence="3 5" id="KW-0067">ATP-binding</keyword>
<name>A0ABV7AD51_9RHOB</name>
<sequence>MSENNPPLIQTENLTMRFGGVVANDNINFSLREMELRCLIGPNGAGKSTFFKSLTGQQIPTSGSIAFRGQPIAGKLPHEIARMGIGIKTQVPNVFNGLSVREHFWLAARRKSMPKELIHTVDEILELTRLGDYAESIVGTLSHGQRQWVEIGTVLAAKPELILLDEPAAGMTDEETFRTADIIRDINRTRAIVVVEHDMEFIRQIAKTVTVFHQGRVLMEDTVDAVLADQRVRDIYLGKKVAA</sequence>
<keyword evidence="1" id="KW-0813">Transport</keyword>
<dbReference type="InterPro" id="IPR003439">
    <property type="entry name" value="ABC_transporter-like_ATP-bd"/>
</dbReference>
<dbReference type="Pfam" id="PF00005">
    <property type="entry name" value="ABC_tran"/>
    <property type="match status" value="1"/>
</dbReference>
<dbReference type="Proteomes" id="UP001595443">
    <property type="component" value="Unassembled WGS sequence"/>
</dbReference>
<evidence type="ECO:0000259" key="4">
    <source>
        <dbReference type="PROSITE" id="PS50893"/>
    </source>
</evidence>
<evidence type="ECO:0000256" key="2">
    <source>
        <dbReference type="ARBA" id="ARBA00022741"/>
    </source>
</evidence>
<accession>A0ABV7AD51</accession>
<evidence type="ECO:0000313" key="6">
    <source>
        <dbReference type="Proteomes" id="UP001595443"/>
    </source>
</evidence>
<dbReference type="PROSITE" id="PS50893">
    <property type="entry name" value="ABC_TRANSPORTER_2"/>
    <property type="match status" value="1"/>
</dbReference>